<dbReference type="GeneID" id="6754891"/>
<dbReference type="eggNOG" id="KOG0504">
    <property type="taxonomic scope" value="Eukaryota"/>
</dbReference>
<dbReference type="SMART" id="SM00248">
    <property type="entry name" value="ANK"/>
    <property type="match status" value="6"/>
</dbReference>
<keyword evidence="1" id="KW-0677">Repeat</keyword>
<dbReference type="Proteomes" id="UP000009022">
    <property type="component" value="Unassembled WGS sequence"/>
</dbReference>
<dbReference type="PROSITE" id="PS50088">
    <property type="entry name" value="ANK_REPEAT"/>
    <property type="match status" value="4"/>
</dbReference>
<dbReference type="Pfam" id="PF12796">
    <property type="entry name" value="Ank_2"/>
    <property type="match status" value="3"/>
</dbReference>
<keyword evidence="2 3" id="KW-0040">ANK repeat</keyword>
<dbReference type="CTD" id="6754891"/>
<sequence>MFEIEVSATNILKAARCGRRDVLADLVNKRLDIDFPDKSDYSKSALHKAAEGGDIDAVKLLISYGADLNYRDTLFRATPLLLAASSGKLDVLELLVKRGGDVDIKDAWRRSPWHWAAVNGHTHIINWLFKYYSNLKKRQNINEQKVIEYIADEINSRDWKKRTSLHLAVQGAHEDASKVLLQYGAEVNCYDLERNTPLHIAARKGYNEIVKQLLQYKADETLTDRVCIGIFIGRD</sequence>
<evidence type="ECO:0000313" key="5">
    <source>
        <dbReference type="Proteomes" id="UP000009022"/>
    </source>
</evidence>
<protein>
    <submittedName>
        <fullName evidence="4">Uncharacterized protein</fullName>
    </submittedName>
</protein>
<organism evidence="4 5">
    <name type="scientific">Trichoplax adhaerens</name>
    <name type="common">Trichoplax reptans</name>
    <dbReference type="NCBI Taxonomy" id="10228"/>
    <lineage>
        <taxon>Eukaryota</taxon>
        <taxon>Metazoa</taxon>
        <taxon>Placozoa</taxon>
        <taxon>Uniplacotomia</taxon>
        <taxon>Trichoplacea</taxon>
        <taxon>Trichoplacidae</taxon>
        <taxon>Trichoplax</taxon>
    </lineage>
</organism>
<reference evidence="4 5" key="1">
    <citation type="journal article" date="2008" name="Nature">
        <title>The Trichoplax genome and the nature of placozoans.</title>
        <authorList>
            <person name="Srivastava M."/>
            <person name="Begovic E."/>
            <person name="Chapman J."/>
            <person name="Putnam N.H."/>
            <person name="Hellsten U."/>
            <person name="Kawashima T."/>
            <person name="Kuo A."/>
            <person name="Mitros T."/>
            <person name="Salamov A."/>
            <person name="Carpenter M.L."/>
            <person name="Signorovitch A.Y."/>
            <person name="Moreno M.A."/>
            <person name="Kamm K."/>
            <person name="Grimwood J."/>
            <person name="Schmutz J."/>
            <person name="Shapiro H."/>
            <person name="Grigoriev I.V."/>
            <person name="Buss L.W."/>
            <person name="Schierwater B."/>
            <person name="Dellaporta S.L."/>
            <person name="Rokhsar D.S."/>
        </authorList>
    </citation>
    <scope>NUCLEOTIDE SEQUENCE [LARGE SCALE GENOMIC DNA]</scope>
    <source>
        <strain evidence="4 5">Grell-BS-1999</strain>
    </source>
</reference>
<keyword evidence="5" id="KW-1185">Reference proteome</keyword>
<dbReference type="PANTHER" id="PTHR24171">
    <property type="entry name" value="ANKYRIN REPEAT DOMAIN-CONTAINING PROTEIN 39-RELATED"/>
    <property type="match status" value="1"/>
</dbReference>
<feature type="repeat" description="ANK" evidence="3">
    <location>
        <begin position="75"/>
        <end position="107"/>
    </location>
</feature>
<evidence type="ECO:0000313" key="4">
    <source>
        <dbReference type="EMBL" id="EDV23793.1"/>
    </source>
</evidence>
<evidence type="ECO:0000256" key="2">
    <source>
        <dbReference type="ARBA" id="ARBA00023043"/>
    </source>
</evidence>
<evidence type="ECO:0000256" key="1">
    <source>
        <dbReference type="ARBA" id="ARBA00022737"/>
    </source>
</evidence>
<proteinExistence type="predicted"/>
<feature type="repeat" description="ANK" evidence="3">
    <location>
        <begin position="41"/>
        <end position="73"/>
    </location>
</feature>
<dbReference type="KEGG" id="tad:TRIADDRAFT_57350"/>
<dbReference type="RefSeq" id="XP_002113319.1">
    <property type="nucleotide sequence ID" value="XM_002113283.1"/>
</dbReference>
<dbReference type="InterPro" id="IPR002110">
    <property type="entry name" value="Ankyrin_rpt"/>
</dbReference>
<dbReference type="EMBL" id="DS985246">
    <property type="protein sequence ID" value="EDV23793.1"/>
    <property type="molecule type" value="Genomic_DNA"/>
</dbReference>
<feature type="repeat" description="ANK" evidence="3">
    <location>
        <begin position="193"/>
        <end position="225"/>
    </location>
</feature>
<evidence type="ECO:0000256" key="3">
    <source>
        <dbReference type="PROSITE-ProRule" id="PRU00023"/>
    </source>
</evidence>
<dbReference type="PhylomeDB" id="B3RZ72"/>
<dbReference type="HOGENOM" id="CLU_1181553_0_0_1"/>
<dbReference type="SUPFAM" id="SSF48403">
    <property type="entry name" value="Ankyrin repeat"/>
    <property type="match status" value="1"/>
</dbReference>
<dbReference type="OMA" id="HTHIINW"/>
<dbReference type="InterPro" id="IPR036770">
    <property type="entry name" value="Ankyrin_rpt-contain_sf"/>
</dbReference>
<feature type="repeat" description="ANK" evidence="3">
    <location>
        <begin position="160"/>
        <end position="192"/>
    </location>
</feature>
<dbReference type="OrthoDB" id="6602652at2759"/>
<dbReference type="AlphaFoldDB" id="B3RZ72"/>
<name>B3RZ72_TRIAD</name>
<gene>
    <name evidence="4" type="ORF">TRIADDRAFT_57350</name>
</gene>
<accession>B3RZ72</accession>
<dbReference type="STRING" id="10228.B3RZ72"/>
<dbReference type="PROSITE" id="PS50297">
    <property type="entry name" value="ANK_REP_REGION"/>
    <property type="match status" value="4"/>
</dbReference>
<dbReference type="Gene3D" id="1.25.40.20">
    <property type="entry name" value="Ankyrin repeat-containing domain"/>
    <property type="match status" value="2"/>
</dbReference>
<dbReference type="InParanoid" id="B3RZ72"/>